<accession>A0A7S1SVN1</accession>
<dbReference type="InterPro" id="IPR053248">
    <property type="entry name" value="Zinc_finger_MYND_domain"/>
</dbReference>
<organism evidence="1">
    <name type="scientific">Tetraselmis chuii</name>
    <dbReference type="NCBI Taxonomy" id="63592"/>
    <lineage>
        <taxon>Eukaryota</taxon>
        <taxon>Viridiplantae</taxon>
        <taxon>Chlorophyta</taxon>
        <taxon>core chlorophytes</taxon>
        <taxon>Chlorodendrophyceae</taxon>
        <taxon>Chlorodendrales</taxon>
        <taxon>Chlorodendraceae</taxon>
        <taxon>Tetraselmis</taxon>
    </lineage>
</organism>
<dbReference type="PANTHER" id="PTHR46533">
    <property type="entry name" value="ZINC FINGER MYND DOMAIN-CONTAINING PROTEIN 12"/>
    <property type="match status" value="1"/>
</dbReference>
<protein>
    <submittedName>
        <fullName evidence="1">Uncharacterized protein</fullName>
    </submittedName>
</protein>
<proteinExistence type="predicted"/>
<dbReference type="PANTHER" id="PTHR46533:SF1">
    <property type="entry name" value="ZINC FINGER MYND DOMAIN-CONTAINING PROTEIN 12"/>
    <property type="match status" value="1"/>
</dbReference>
<sequence length="383" mass="42748">MAQTLPYTVYSLGEARLHQLYTSSGKMFVLGEVAVELFQESPSAFLAELRNGRYLKTVSNNKSVLNTIQELGLPTETVAQAGITLVPAQTVEQLMQDRRKLELVQPFRLALLKLASQEAARLMAAGEYEVALPVALDAVQQGQALFKPSPALQLFPLYLLAAQANLGLKRAKQCEDFLALASWLSMKDPTQTTNVMRSQLSRLYGQLYALQNKFKEALQAFAEDVYYCALEYGADDIRTSLGYYNLAKVFQSQGEMDKCLACNDHVVENWNRQLLRTVLGKTKPGEEEKPETMPLGRMQLMEVVDMLQDICAIRSMQRGDQHVSVGDAFCVSALALIHMSDFERAQENLQQAAHIYPVTEVDRTALVEEASAHIQKLDASQEM</sequence>
<reference evidence="1" key="1">
    <citation type="submission" date="2021-01" db="EMBL/GenBank/DDBJ databases">
        <authorList>
            <person name="Corre E."/>
            <person name="Pelletier E."/>
            <person name="Niang G."/>
            <person name="Scheremetjew M."/>
            <person name="Finn R."/>
            <person name="Kale V."/>
            <person name="Holt S."/>
            <person name="Cochrane G."/>
            <person name="Meng A."/>
            <person name="Brown T."/>
            <person name="Cohen L."/>
        </authorList>
    </citation>
    <scope>NUCLEOTIDE SEQUENCE</scope>
    <source>
        <strain evidence="1">PLY429</strain>
    </source>
</reference>
<gene>
    <name evidence="1" type="ORF">TCHU04912_LOCUS12641</name>
</gene>
<dbReference type="InterPro" id="IPR011990">
    <property type="entry name" value="TPR-like_helical_dom_sf"/>
</dbReference>
<dbReference type="EMBL" id="HBGG01024290">
    <property type="protein sequence ID" value="CAD9210402.1"/>
    <property type="molecule type" value="Transcribed_RNA"/>
</dbReference>
<dbReference type="Gene3D" id="1.25.40.10">
    <property type="entry name" value="Tetratricopeptide repeat domain"/>
    <property type="match status" value="1"/>
</dbReference>
<name>A0A7S1SVN1_9CHLO</name>
<dbReference type="AlphaFoldDB" id="A0A7S1SVN1"/>
<evidence type="ECO:0000313" key="1">
    <source>
        <dbReference type="EMBL" id="CAD9210402.1"/>
    </source>
</evidence>
<dbReference type="SUPFAM" id="SSF48452">
    <property type="entry name" value="TPR-like"/>
    <property type="match status" value="1"/>
</dbReference>